<dbReference type="PANTHER" id="PTHR31811">
    <property type="entry name" value="TRNA A64-2'-O-RIBOSYLPHOSPHATE TRANSFERASE"/>
    <property type="match status" value="1"/>
</dbReference>
<dbReference type="GO" id="GO:0043399">
    <property type="term" value="F:tRNA adenosine(64)-2'-O-ribosylphosphate transferase activity"/>
    <property type="evidence" value="ECO:0007669"/>
    <property type="project" value="InterPro"/>
</dbReference>
<feature type="domain" description="Rit1 N-terminal" evidence="2">
    <location>
        <begin position="9"/>
        <end position="257"/>
    </location>
</feature>
<sequence>MYHSDLNQLRKDQKNIYNRLKSIEEDAEFVNEVSAVFPKFALVANERCGSWYIDPTERQVFSAYFKSTDGHMGLWDFNIRRNNLHLMDIIAAHGGCIIVDSTRKGKRMPDALSKTVPIWCATINRAVHKYRLSKNRSNPDWDVEFHSLPSDAGVDMERLDQLLKKPLRPLWFTPQSSLWLTEPSYEDSPFWPVICLSASQVVESACEARPGYLYVQGSADDQEAWCLGLTHKLFWKHRKALLSSGPNECEKAVRQIVRHAKDSGHMEEEEQDTGTQKSNYISQTTLAVGSRSSGKPPDCWRDFDVIVNCTMLEYEENKKHKDCYLQLAIPEGKKGQQALFNSIPVALDFVKKPLSENKRVLIHCAKGQDRSVGIALAILVKYYDLDEQQEPFHGFDQYEDDEDWVEIVPPGTTPLSAAISLASEKPVEPRLSRQERRFRARLAEKQQKKQARMNSPGAYLQTVHQWIKRPPAKNRRLKPNQLRVLIQKDPESLQAKVAMSPYAAIMASPLRLCKFNRSVFPSKLLIRFGMGWHQKSNKVWVHPTTGKSLSQGHYVKLQRRVLEQFHSKGGYRSTFRGAAIYRDDMTEEVQKLVYQHALSLFLQLRYRDYPLLRAERPQWVCDKDVQGFQCILLLRGLPTEGSTTSLHNTITIGPTSKQHKMIPCYDVRELWNENEIAEICNQLNLPSQETIVLGIPKDVTTVDLAVALWRCREFQS</sequence>
<dbReference type="GO" id="GO:0019988">
    <property type="term" value="P:charged-tRNA amino acid modification"/>
    <property type="evidence" value="ECO:0007669"/>
    <property type="project" value="InterPro"/>
</dbReference>
<name>A0A8H7BVQ4_9FUNG</name>
<evidence type="ECO:0000259" key="2">
    <source>
        <dbReference type="Pfam" id="PF17184"/>
    </source>
</evidence>
<evidence type="ECO:0000313" key="4">
    <source>
        <dbReference type="Proteomes" id="UP000605846"/>
    </source>
</evidence>
<dbReference type="InterPro" id="IPR007306">
    <property type="entry name" value="Rit1"/>
</dbReference>
<keyword evidence="4" id="KW-1185">Reference proteome</keyword>
<dbReference type="Pfam" id="PF17184">
    <property type="entry name" value="Rit1_C"/>
    <property type="match status" value="1"/>
</dbReference>
<comment type="caution">
    <text evidence="3">The sequence shown here is derived from an EMBL/GenBank/DDBJ whole genome shotgun (WGS) entry which is preliminary data.</text>
</comment>
<dbReference type="AlphaFoldDB" id="A0A8H7BVQ4"/>
<accession>A0A8H7BVQ4</accession>
<dbReference type="SUPFAM" id="SSF52799">
    <property type="entry name" value="(Phosphotyrosine protein) phosphatases II"/>
    <property type="match status" value="1"/>
</dbReference>
<organism evidence="3 4">
    <name type="scientific">Apophysomyces ossiformis</name>
    <dbReference type="NCBI Taxonomy" id="679940"/>
    <lineage>
        <taxon>Eukaryota</taxon>
        <taxon>Fungi</taxon>
        <taxon>Fungi incertae sedis</taxon>
        <taxon>Mucoromycota</taxon>
        <taxon>Mucoromycotina</taxon>
        <taxon>Mucoromycetes</taxon>
        <taxon>Mucorales</taxon>
        <taxon>Mucorineae</taxon>
        <taxon>Mucoraceae</taxon>
        <taxon>Apophysomyces</taxon>
    </lineage>
</organism>
<feature type="domain" description="Rit1 DUSP-like" evidence="1">
    <location>
        <begin position="324"/>
        <end position="386"/>
    </location>
</feature>
<dbReference type="EMBL" id="JABAYA010000005">
    <property type="protein sequence ID" value="KAF7732014.1"/>
    <property type="molecule type" value="Genomic_DNA"/>
</dbReference>
<evidence type="ECO:0008006" key="5">
    <source>
        <dbReference type="Google" id="ProtNLM"/>
    </source>
</evidence>
<dbReference type="InterPro" id="IPR033449">
    <property type="entry name" value="Rit1_N"/>
</dbReference>
<reference evidence="3" key="1">
    <citation type="submission" date="2020-01" db="EMBL/GenBank/DDBJ databases">
        <title>Genome Sequencing of Three Apophysomyces-Like Fungal Strains Confirms a Novel Fungal Genus in the Mucoromycota with divergent Burkholderia-like Endosymbiotic Bacteria.</title>
        <authorList>
            <person name="Stajich J.E."/>
            <person name="Macias A.M."/>
            <person name="Carter-House D."/>
            <person name="Lovett B."/>
            <person name="Kasson L.R."/>
            <person name="Berry K."/>
            <person name="Grigoriev I."/>
            <person name="Chang Y."/>
            <person name="Spatafora J."/>
            <person name="Kasson M.T."/>
        </authorList>
    </citation>
    <scope>NUCLEOTIDE SEQUENCE</scope>
    <source>
        <strain evidence="3">NRRL A-21654</strain>
    </source>
</reference>
<evidence type="ECO:0000259" key="1">
    <source>
        <dbReference type="Pfam" id="PF04179"/>
    </source>
</evidence>
<protein>
    <recommendedName>
        <fullName evidence="5">tRNA A64-2'-O-ribosylphosphate transferase</fullName>
    </recommendedName>
</protein>
<dbReference type="Gene3D" id="3.90.190.10">
    <property type="entry name" value="Protein tyrosine phosphatase superfamily"/>
    <property type="match status" value="1"/>
</dbReference>
<gene>
    <name evidence="3" type="ORF">EC973_007119</name>
</gene>
<proteinExistence type="predicted"/>
<evidence type="ECO:0000313" key="3">
    <source>
        <dbReference type="EMBL" id="KAF7732014.1"/>
    </source>
</evidence>
<dbReference type="GO" id="GO:0005737">
    <property type="term" value="C:cytoplasm"/>
    <property type="evidence" value="ECO:0007669"/>
    <property type="project" value="TreeGrafter"/>
</dbReference>
<dbReference type="InterPro" id="IPR033421">
    <property type="entry name" value="Rit1_DUSP-like"/>
</dbReference>
<dbReference type="OrthoDB" id="45256at2759"/>
<dbReference type="PANTHER" id="PTHR31811:SF0">
    <property type="entry name" value="TRNA A64-2'-O-RIBOSYLPHOSPHATE TRANSFERASE"/>
    <property type="match status" value="1"/>
</dbReference>
<dbReference type="Pfam" id="PF04179">
    <property type="entry name" value="Init_tRNA_PT"/>
    <property type="match status" value="1"/>
</dbReference>
<dbReference type="InterPro" id="IPR029021">
    <property type="entry name" value="Prot-tyrosine_phosphatase-like"/>
</dbReference>
<dbReference type="Proteomes" id="UP000605846">
    <property type="component" value="Unassembled WGS sequence"/>
</dbReference>